<dbReference type="Gene3D" id="2.60.120.920">
    <property type="match status" value="1"/>
</dbReference>
<evidence type="ECO:0000313" key="1">
    <source>
        <dbReference type="Proteomes" id="UP000887574"/>
    </source>
</evidence>
<dbReference type="GO" id="GO:0043161">
    <property type="term" value="P:proteasome-mediated ubiquitin-dependent protein catabolic process"/>
    <property type="evidence" value="ECO:0007669"/>
    <property type="project" value="TreeGrafter"/>
</dbReference>
<protein>
    <submittedName>
        <fullName evidence="2">Uncharacterized protein</fullName>
    </submittedName>
</protein>
<dbReference type="AlphaFoldDB" id="A0A915D2Q1"/>
<accession>A0A915D2Q1</accession>
<sequence length="512" mass="58123">MDIFRRWANIDNSLVTPDNQPNIMQQQQEQLLRAPRGPPFRSRHFSDGSVQFRYQPANQNRELRSASGQQQQPRMSVRDQIARGIIEFASGYPNTRAHHRRLLASKSVTSSFDPLLSAAHPMSFARFFFDDLARPPKFDEVLQLPPLMLTQKRNHAWNPDDRSINIYVKEDDPLTLHRYPVAQSTDCIHRLFAWLSCLGVDLVCNRAWHSSNGWRCDERGIAAQEGYSSLLGSDTESYGWDINKKKCYHDSQKTQGWLYPKQVEKDFQVPSKFYCILDMDEGYMAFATHESVVWGHCEITIDYMGGLAPSPRSLMDFCRREIRMRTAANCDQLELSRGLQNTFSISGDDESVAPLPSMLLTLFSSLLPILLPYPPTLLAEAPTFVPYLHTLLAQASSLLPYLLTLLLGNSASCHTRSLGSDTYYLALSTHFPGSGAHSLRSDTYSLAKPATLPAKLNNVIDEIDCGNEAELKEKLKIFKCASKKNTSDLEIIALWTGHQSPHESYRFLKQRR</sequence>
<dbReference type="InterPro" id="IPR013320">
    <property type="entry name" value="ConA-like_dom_sf"/>
</dbReference>
<proteinExistence type="predicted"/>
<dbReference type="GO" id="GO:0019005">
    <property type="term" value="C:SCF ubiquitin ligase complex"/>
    <property type="evidence" value="ECO:0007669"/>
    <property type="project" value="TreeGrafter"/>
</dbReference>
<keyword evidence="1" id="KW-1185">Reference proteome</keyword>
<name>A0A915D2Q1_9BILA</name>
<dbReference type="SUPFAM" id="SSF49899">
    <property type="entry name" value="Concanavalin A-like lectins/glucanases"/>
    <property type="match status" value="1"/>
</dbReference>
<dbReference type="InterPro" id="IPR043136">
    <property type="entry name" value="B30.2/SPRY_sf"/>
</dbReference>
<organism evidence="1 2">
    <name type="scientific">Ditylenchus dipsaci</name>
    <dbReference type="NCBI Taxonomy" id="166011"/>
    <lineage>
        <taxon>Eukaryota</taxon>
        <taxon>Metazoa</taxon>
        <taxon>Ecdysozoa</taxon>
        <taxon>Nematoda</taxon>
        <taxon>Chromadorea</taxon>
        <taxon>Rhabditida</taxon>
        <taxon>Tylenchina</taxon>
        <taxon>Tylenchomorpha</taxon>
        <taxon>Sphaerularioidea</taxon>
        <taxon>Anguinidae</taxon>
        <taxon>Anguininae</taxon>
        <taxon>Ditylenchus</taxon>
    </lineage>
</organism>
<reference evidence="2" key="1">
    <citation type="submission" date="2022-11" db="UniProtKB">
        <authorList>
            <consortium name="WormBaseParasite"/>
        </authorList>
    </citation>
    <scope>IDENTIFICATION</scope>
</reference>
<evidence type="ECO:0000313" key="2">
    <source>
        <dbReference type="WBParaSite" id="jg14929"/>
    </source>
</evidence>
<dbReference type="InterPro" id="IPR050672">
    <property type="entry name" value="FBXO45-Fsn/SPSB_families"/>
</dbReference>
<dbReference type="WBParaSite" id="jg14929">
    <property type="protein sequence ID" value="jg14929"/>
    <property type="gene ID" value="jg14929"/>
</dbReference>
<dbReference type="PANTHER" id="PTHR12245:SF11">
    <property type="entry name" value="PROTEIN GUSTAVUS"/>
    <property type="match status" value="1"/>
</dbReference>
<dbReference type="PANTHER" id="PTHR12245">
    <property type="entry name" value="SPRY DOMAIN CONTAINING SOCS BOX PROTEIN"/>
    <property type="match status" value="1"/>
</dbReference>
<dbReference type="Proteomes" id="UP000887574">
    <property type="component" value="Unplaced"/>
</dbReference>